<dbReference type="InterPro" id="IPR007218">
    <property type="entry name" value="DNA_pol_delta_4"/>
</dbReference>
<dbReference type="Pfam" id="PF04081">
    <property type="entry name" value="DNA_pol_delta_4"/>
    <property type="match status" value="1"/>
</dbReference>
<dbReference type="GO" id="GO:0003887">
    <property type="term" value="F:DNA-directed DNA polymerase activity"/>
    <property type="evidence" value="ECO:0007669"/>
    <property type="project" value="TreeGrafter"/>
</dbReference>
<name>A0AAX4NX34_9CHLO</name>
<dbReference type="AlphaFoldDB" id="A0AAX4NX34"/>
<evidence type="ECO:0000313" key="2">
    <source>
        <dbReference type="EMBL" id="WZN58485.1"/>
    </source>
</evidence>
<accession>A0AAX4NX34</accession>
<feature type="region of interest" description="Disordered" evidence="1">
    <location>
        <begin position="1"/>
        <end position="33"/>
    </location>
</feature>
<dbReference type="EMBL" id="CP151501">
    <property type="protein sequence ID" value="WZN58485.1"/>
    <property type="molecule type" value="Genomic_DNA"/>
</dbReference>
<gene>
    <name evidence="2" type="ORF">HKI87_01g00070</name>
</gene>
<evidence type="ECO:0000256" key="1">
    <source>
        <dbReference type="SAM" id="MobiDB-lite"/>
    </source>
</evidence>
<dbReference type="PANTHER" id="PTHR14303:SF0">
    <property type="entry name" value="DNA POLYMERASE DELTA SUBUNIT 4"/>
    <property type="match status" value="1"/>
</dbReference>
<dbReference type="GO" id="GO:0043625">
    <property type="term" value="C:delta DNA polymerase complex"/>
    <property type="evidence" value="ECO:0007669"/>
    <property type="project" value="TreeGrafter"/>
</dbReference>
<evidence type="ECO:0000313" key="3">
    <source>
        <dbReference type="Proteomes" id="UP001472866"/>
    </source>
</evidence>
<dbReference type="GO" id="GO:0000731">
    <property type="term" value="P:DNA synthesis involved in DNA repair"/>
    <property type="evidence" value="ECO:0007669"/>
    <property type="project" value="InterPro"/>
</dbReference>
<reference evidence="2 3" key="1">
    <citation type="submission" date="2024-03" db="EMBL/GenBank/DDBJ databases">
        <title>Complete genome sequence of the green alga Chloropicon roscoffensis RCC1871.</title>
        <authorList>
            <person name="Lemieux C."/>
            <person name="Pombert J.-F."/>
            <person name="Otis C."/>
            <person name="Turmel M."/>
        </authorList>
    </citation>
    <scope>NUCLEOTIDE SEQUENCE [LARGE SCALE GENOMIC DNA]</scope>
    <source>
        <strain evidence="2 3">RCC1871</strain>
    </source>
</reference>
<proteinExistence type="predicted"/>
<feature type="region of interest" description="Disordered" evidence="1">
    <location>
        <begin position="165"/>
        <end position="202"/>
    </location>
</feature>
<protein>
    <submittedName>
        <fullName evidence="2">Subunit 4 of DNA polymerase delta</fullName>
    </submittedName>
</protein>
<sequence length="289" mass="31518">MVARRPRTSSEEEEEEEAQAMGGHLRRTKGRKLSREQVAPGRGSRELFWCVCHVQHGVRGWCYCSLDGEQQVGFLEAAKRVGWDVKGYGTVGAEAPAPSPKTPALDQLLPAFAPSRLGSATLSALLTERGRAALKRCRHSGGRPLGSGRAGEGARRSLDADFARSLGGAGRSESEEGSAWPEDEEASACEGSERSEGGSSDEEEEVECMPWHFWMCSGCGRRLPEGHMNCAGKVLRRFDLASKYGPCVGITRMERWIRARDLGLDPPASVCDILARSENRDVTDRALWG</sequence>
<dbReference type="GO" id="GO:0006261">
    <property type="term" value="P:DNA-templated DNA replication"/>
    <property type="evidence" value="ECO:0007669"/>
    <property type="project" value="TreeGrafter"/>
</dbReference>
<keyword evidence="3" id="KW-1185">Reference proteome</keyword>
<dbReference type="PANTHER" id="PTHR14303">
    <property type="entry name" value="DNA POLYMERASE DELTA SUBUNIT 4"/>
    <property type="match status" value="1"/>
</dbReference>
<organism evidence="2 3">
    <name type="scientific">Chloropicon roscoffensis</name>
    <dbReference type="NCBI Taxonomy" id="1461544"/>
    <lineage>
        <taxon>Eukaryota</taxon>
        <taxon>Viridiplantae</taxon>
        <taxon>Chlorophyta</taxon>
        <taxon>Chloropicophyceae</taxon>
        <taxon>Chloropicales</taxon>
        <taxon>Chloropicaceae</taxon>
        <taxon>Chloropicon</taxon>
    </lineage>
</organism>
<dbReference type="Proteomes" id="UP001472866">
    <property type="component" value="Chromosome 01"/>
</dbReference>